<sequence>MARKTWTTPHSITHLLSLCSRCAQSSSAWPLQDTASSCAWSERRLEHHSQARPQTFDDCAIRCIKVLAIAVVSTHPQQ</sequence>
<keyword evidence="2" id="KW-1185">Reference proteome</keyword>
<feature type="chain" id="PRO_5026717962" description="Secreted protein" evidence="1">
    <location>
        <begin position="29"/>
        <end position="78"/>
    </location>
</feature>
<protein>
    <recommendedName>
        <fullName evidence="4">Secreted protein</fullName>
    </recommendedName>
</protein>
<dbReference type="AlphaFoldDB" id="A0A6J3LRB9"/>
<name>A0A6J3LRB9_9PEZI</name>
<evidence type="ECO:0000313" key="2">
    <source>
        <dbReference type="Proteomes" id="UP000504637"/>
    </source>
</evidence>
<evidence type="ECO:0008006" key="4">
    <source>
        <dbReference type="Google" id="ProtNLM"/>
    </source>
</evidence>
<keyword evidence="1" id="KW-0732">Signal</keyword>
<proteinExistence type="predicted"/>
<dbReference type="RefSeq" id="XP_033454855.1">
    <property type="nucleotide sequence ID" value="XM_033599120.1"/>
</dbReference>
<evidence type="ECO:0000313" key="3">
    <source>
        <dbReference type="RefSeq" id="XP_033454855.1"/>
    </source>
</evidence>
<reference evidence="3" key="1">
    <citation type="submission" date="2020-01" db="EMBL/GenBank/DDBJ databases">
        <authorList>
            <consortium name="DOE Joint Genome Institute"/>
            <person name="Haridas S."/>
            <person name="Albert R."/>
            <person name="Binder M."/>
            <person name="Bloem J."/>
            <person name="Labutti K."/>
            <person name="Salamov A."/>
            <person name="Andreopoulos B."/>
            <person name="Baker S.E."/>
            <person name="Barry K."/>
            <person name="Bills G."/>
            <person name="Bluhm B.H."/>
            <person name="Cannon C."/>
            <person name="Castanera R."/>
            <person name="Culley D.E."/>
            <person name="Daum C."/>
            <person name="Ezra D."/>
            <person name="Gonzalez J.B."/>
            <person name="Henrissat B."/>
            <person name="Kuo A."/>
            <person name="Liang C."/>
            <person name="Lipzen A."/>
            <person name="Lutzoni F."/>
            <person name="Magnuson J."/>
            <person name="Mondo S."/>
            <person name="Nolan M."/>
            <person name="Ohm R."/>
            <person name="Pangilinan J."/>
            <person name="Park H.-J."/>
            <person name="Ramirez L."/>
            <person name="Alfaro M."/>
            <person name="Sun H."/>
            <person name="Tritt A."/>
            <person name="Yoshinaga Y."/>
            <person name="Zwiers L.-H."/>
            <person name="Turgeon B.G."/>
            <person name="Goodwin S.B."/>
            <person name="Spatafora J.W."/>
            <person name="Crous P.W."/>
            <person name="Grigoriev I.V."/>
        </authorList>
    </citation>
    <scope>NUCLEOTIDE SEQUENCE</scope>
    <source>
        <strain evidence="3">CBS 342.82</strain>
    </source>
</reference>
<dbReference type="GeneID" id="54356919"/>
<accession>A0A6J3LRB9</accession>
<gene>
    <name evidence="3" type="ORF">K489DRAFT_139598</name>
</gene>
<dbReference type="Proteomes" id="UP000504637">
    <property type="component" value="Unplaced"/>
</dbReference>
<reference evidence="3" key="3">
    <citation type="submission" date="2025-08" db="UniProtKB">
        <authorList>
            <consortium name="RefSeq"/>
        </authorList>
    </citation>
    <scope>IDENTIFICATION</scope>
    <source>
        <strain evidence="3">CBS 342.82</strain>
    </source>
</reference>
<organism evidence="3">
    <name type="scientific">Dissoconium aciculare CBS 342.82</name>
    <dbReference type="NCBI Taxonomy" id="1314786"/>
    <lineage>
        <taxon>Eukaryota</taxon>
        <taxon>Fungi</taxon>
        <taxon>Dikarya</taxon>
        <taxon>Ascomycota</taxon>
        <taxon>Pezizomycotina</taxon>
        <taxon>Dothideomycetes</taxon>
        <taxon>Dothideomycetidae</taxon>
        <taxon>Mycosphaerellales</taxon>
        <taxon>Dissoconiaceae</taxon>
        <taxon>Dissoconium</taxon>
    </lineage>
</organism>
<reference evidence="3" key="2">
    <citation type="submission" date="2020-04" db="EMBL/GenBank/DDBJ databases">
        <authorList>
            <consortium name="NCBI Genome Project"/>
        </authorList>
    </citation>
    <scope>NUCLEOTIDE SEQUENCE</scope>
    <source>
        <strain evidence="3">CBS 342.82</strain>
    </source>
</reference>
<feature type="signal peptide" evidence="1">
    <location>
        <begin position="1"/>
        <end position="28"/>
    </location>
</feature>
<evidence type="ECO:0000256" key="1">
    <source>
        <dbReference type="SAM" id="SignalP"/>
    </source>
</evidence>